<organism evidence="1 2">
    <name type="scientific">Acetobacter thailandicus</name>
    <dbReference type="NCBI Taxonomy" id="1502842"/>
    <lineage>
        <taxon>Bacteria</taxon>
        <taxon>Pseudomonadati</taxon>
        <taxon>Pseudomonadota</taxon>
        <taxon>Alphaproteobacteria</taxon>
        <taxon>Acetobacterales</taxon>
        <taxon>Acetobacteraceae</taxon>
        <taxon>Acetobacter</taxon>
    </lineage>
</organism>
<dbReference type="RefSeq" id="WP_143216370.1">
    <property type="nucleotide sequence ID" value="NZ_JAPIUZ010000001.1"/>
</dbReference>
<protein>
    <submittedName>
        <fullName evidence="1">Uncharacterized protein</fullName>
    </submittedName>
</protein>
<sequence length="190" mass="20886">MHSSHLQLRLPALRRETILRLQACTRLTGKLSDLFPSETFQQPPAAQTACEALASQTSHVIMQAGYRMSALTYWRELAKHVDKHSVTLIDSALGAELRLSAIRLGAQLAGHSPSPLTSPPTSTSPTEPQVLIRTLTDFAHSCLARWHMTLRAEYRPVARLKLPATNLPQAAAGHFDPVILYVAQEITGHV</sequence>
<reference evidence="1 2" key="1">
    <citation type="submission" date="2022-11" db="EMBL/GenBank/DDBJ databases">
        <title>Genome sequencing of Acetobacter type strain.</title>
        <authorList>
            <person name="Heo J."/>
            <person name="Lee D."/>
            <person name="Han B.-H."/>
            <person name="Hong S.-B."/>
            <person name="Kwon S.-W."/>
        </authorList>
    </citation>
    <scope>NUCLEOTIDE SEQUENCE [LARGE SCALE GENOMIC DNA]</scope>
    <source>
        <strain evidence="1 2">KACC 21253</strain>
    </source>
</reference>
<proteinExistence type="predicted"/>
<accession>A0ABT3QCU5</accession>
<name>A0ABT3QCU5_9PROT</name>
<gene>
    <name evidence="1" type="ORF">OQ497_03820</name>
</gene>
<dbReference type="EMBL" id="JAPIUZ010000001">
    <property type="protein sequence ID" value="MCX2563089.1"/>
    <property type="molecule type" value="Genomic_DNA"/>
</dbReference>
<dbReference type="Proteomes" id="UP001301152">
    <property type="component" value="Unassembled WGS sequence"/>
</dbReference>
<comment type="caution">
    <text evidence="1">The sequence shown here is derived from an EMBL/GenBank/DDBJ whole genome shotgun (WGS) entry which is preliminary data.</text>
</comment>
<keyword evidence="2" id="KW-1185">Reference proteome</keyword>
<evidence type="ECO:0000313" key="1">
    <source>
        <dbReference type="EMBL" id="MCX2563089.1"/>
    </source>
</evidence>
<evidence type="ECO:0000313" key="2">
    <source>
        <dbReference type="Proteomes" id="UP001301152"/>
    </source>
</evidence>